<feature type="transmembrane region" description="Helical" evidence="5">
    <location>
        <begin position="107"/>
        <end position="130"/>
    </location>
</feature>
<dbReference type="OrthoDB" id="9799347at2"/>
<dbReference type="Pfam" id="PF08534">
    <property type="entry name" value="Redoxin"/>
    <property type="match status" value="1"/>
</dbReference>
<proteinExistence type="predicted"/>
<evidence type="ECO:0000256" key="3">
    <source>
        <dbReference type="ARBA" id="ARBA00023157"/>
    </source>
</evidence>
<reference evidence="8" key="1">
    <citation type="submission" date="2015-08" db="EMBL/GenBank/DDBJ databases">
        <authorList>
            <person name="Kim K.M."/>
        </authorList>
    </citation>
    <scope>NUCLEOTIDE SEQUENCE [LARGE SCALE GENOMIC DNA]</scope>
    <source>
        <strain evidence="8">KCTC 23892</strain>
    </source>
</reference>
<dbReference type="PANTHER" id="PTHR42852">
    <property type="entry name" value="THIOL:DISULFIDE INTERCHANGE PROTEIN DSBE"/>
    <property type="match status" value="1"/>
</dbReference>
<evidence type="ECO:0000256" key="4">
    <source>
        <dbReference type="ARBA" id="ARBA00023284"/>
    </source>
</evidence>
<dbReference type="InterPro" id="IPR013766">
    <property type="entry name" value="Thioredoxin_domain"/>
</dbReference>
<feature type="transmembrane region" description="Helical" evidence="5">
    <location>
        <begin position="44"/>
        <end position="64"/>
    </location>
</feature>
<protein>
    <submittedName>
        <fullName evidence="7">Redoxin</fullName>
    </submittedName>
</protein>
<keyword evidence="5" id="KW-1133">Transmembrane helix</keyword>
<dbReference type="Proteomes" id="UP000094147">
    <property type="component" value="Chromosome"/>
</dbReference>
<dbReference type="Pfam" id="PF01790">
    <property type="entry name" value="LGT"/>
    <property type="match status" value="1"/>
</dbReference>
<evidence type="ECO:0000259" key="6">
    <source>
        <dbReference type="PROSITE" id="PS51352"/>
    </source>
</evidence>
<dbReference type="GO" id="GO:0005886">
    <property type="term" value="C:plasma membrane"/>
    <property type="evidence" value="ECO:0007669"/>
    <property type="project" value="InterPro"/>
</dbReference>
<keyword evidence="8" id="KW-1185">Reference proteome</keyword>
<dbReference type="PROSITE" id="PS00194">
    <property type="entry name" value="THIOREDOXIN_1"/>
    <property type="match status" value="1"/>
</dbReference>
<dbReference type="GO" id="GO:0008961">
    <property type="term" value="F:phosphatidylglycerol-prolipoprotein diacylglyceryl transferase activity"/>
    <property type="evidence" value="ECO:0007669"/>
    <property type="project" value="InterPro"/>
</dbReference>
<keyword evidence="3" id="KW-1015">Disulfide bond</keyword>
<evidence type="ECO:0000256" key="1">
    <source>
        <dbReference type="ARBA" id="ARBA00004196"/>
    </source>
</evidence>
<feature type="transmembrane region" description="Helical" evidence="5">
    <location>
        <begin position="16"/>
        <end position="32"/>
    </location>
</feature>
<keyword evidence="4" id="KW-0676">Redox-active center</keyword>
<evidence type="ECO:0000256" key="5">
    <source>
        <dbReference type="SAM" id="Phobius"/>
    </source>
</evidence>
<feature type="domain" description="Thioredoxin" evidence="6">
    <location>
        <begin position="131"/>
        <end position="269"/>
    </location>
</feature>
<dbReference type="PANTHER" id="PTHR42852:SF6">
    <property type="entry name" value="THIOL:DISULFIDE INTERCHANGE PROTEIN DSBE"/>
    <property type="match status" value="1"/>
</dbReference>
<dbReference type="GO" id="GO:0030313">
    <property type="term" value="C:cell envelope"/>
    <property type="evidence" value="ECO:0007669"/>
    <property type="project" value="UniProtKB-SubCell"/>
</dbReference>
<dbReference type="InterPro" id="IPR017937">
    <property type="entry name" value="Thioredoxin_CS"/>
</dbReference>
<dbReference type="InterPro" id="IPR001640">
    <property type="entry name" value="Lgt"/>
</dbReference>
<keyword evidence="5" id="KW-0472">Membrane</keyword>
<dbReference type="InterPro" id="IPR050553">
    <property type="entry name" value="Thioredoxin_ResA/DsbE_sf"/>
</dbReference>
<dbReference type="Gene3D" id="3.40.30.10">
    <property type="entry name" value="Glutaredoxin"/>
    <property type="match status" value="1"/>
</dbReference>
<dbReference type="InterPro" id="IPR036249">
    <property type="entry name" value="Thioredoxin-like_sf"/>
</dbReference>
<evidence type="ECO:0000256" key="2">
    <source>
        <dbReference type="ARBA" id="ARBA00022748"/>
    </source>
</evidence>
<dbReference type="EMBL" id="CP012418">
    <property type="protein sequence ID" value="AOE51006.1"/>
    <property type="molecule type" value="Genomic_DNA"/>
</dbReference>
<dbReference type="CDD" id="cd02966">
    <property type="entry name" value="TlpA_like_family"/>
    <property type="match status" value="1"/>
</dbReference>
<dbReference type="AlphaFoldDB" id="A0A1B3BDV4"/>
<sequence>MLTIDIGPISLPFERLLFLLSLVVALVVAGLVGKRKKVVASGQIANIVIASFVVARVTFVLQYFEEYQANWLAVMDIRDGGFSLLAGAITAAIIVAIYLWREPTKRVTLISGISAGLLFIGLTQFGLWAINDTAQQLPRVILMDSKGQAIDLADVESGKPRVINLWATWCPPCRREMPILEQAQQQYQDLGFVFVNQGEHRQAVEEYLQREGLGLSNVLADPRTTLGNLLGSRALPTTLFVDANGKLRDAHLGELSRATLKAKINQLTQNSTTYSEE</sequence>
<dbReference type="RefSeq" id="WP_068994120.1">
    <property type="nucleotide sequence ID" value="NZ_CP012418.1"/>
</dbReference>
<feature type="transmembrane region" description="Helical" evidence="5">
    <location>
        <begin position="84"/>
        <end position="100"/>
    </location>
</feature>
<gene>
    <name evidence="7" type="ORF">KS2013_2302</name>
</gene>
<dbReference type="PATRIC" id="fig|1144748.3.peg.2322"/>
<dbReference type="GO" id="GO:0042158">
    <property type="term" value="P:lipoprotein biosynthetic process"/>
    <property type="evidence" value="ECO:0007669"/>
    <property type="project" value="InterPro"/>
</dbReference>
<evidence type="ECO:0000313" key="8">
    <source>
        <dbReference type="Proteomes" id="UP000094147"/>
    </source>
</evidence>
<dbReference type="GO" id="GO:0017004">
    <property type="term" value="P:cytochrome complex assembly"/>
    <property type="evidence" value="ECO:0007669"/>
    <property type="project" value="UniProtKB-KW"/>
</dbReference>
<accession>A0A1B3BDV4</accession>
<dbReference type="GO" id="GO:0015036">
    <property type="term" value="F:disulfide oxidoreductase activity"/>
    <property type="evidence" value="ECO:0007669"/>
    <property type="project" value="UniProtKB-ARBA"/>
</dbReference>
<dbReference type="STRING" id="1144748.KS2013_2302"/>
<keyword evidence="5" id="KW-0812">Transmembrane</keyword>
<comment type="subcellular location">
    <subcellularLocation>
        <location evidence="1">Cell envelope</location>
    </subcellularLocation>
</comment>
<keyword evidence="2" id="KW-0201">Cytochrome c-type biogenesis</keyword>
<evidence type="ECO:0000313" key="7">
    <source>
        <dbReference type="EMBL" id="AOE51006.1"/>
    </source>
</evidence>
<dbReference type="InterPro" id="IPR013740">
    <property type="entry name" value="Redoxin"/>
</dbReference>
<dbReference type="SUPFAM" id="SSF52833">
    <property type="entry name" value="Thioredoxin-like"/>
    <property type="match status" value="1"/>
</dbReference>
<dbReference type="KEGG" id="ksd:KS2013_2302"/>
<dbReference type="PROSITE" id="PS51352">
    <property type="entry name" value="THIOREDOXIN_2"/>
    <property type="match status" value="1"/>
</dbReference>
<name>A0A1B3BDV4_9GAMM</name>
<organism evidence="7 8">
    <name type="scientific">Kangiella sediminilitoris</name>
    <dbReference type="NCBI Taxonomy" id="1144748"/>
    <lineage>
        <taxon>Bacteria</taxon>
        <taxon>Pseudomonadati</taxon>
        <taxon>Pseudomonadota</taxon>
        <taxon>Gammaproteobacteria</taxon>
        <taxon>Kangiellales</taxon>
        <taxon>Kangiellaceae</taxon>
        <taxon>Kangiella</taxon>
    </lineage>
</organism>